<protein>
    <recommendedName>
        <fullName evidence="1">non-specific serine/threonine protein kinase</fullName>
        <ecNumber evidence="1">2.7.11.1</ecNumber>
    </recommendedName>
</protein>
<dbReference type="EC" id="2.7.11.1" evidence="1"/>
<dbReference type="Gene3D" id="3.30.200.20">
    <property type="entry name" value="Phosphorylase Kinase, domain 1"/>
    <property type="match status" value="1"/>
</dbReference>
<dbReference type="SMART" id="SM00740">
    <property type="entry name" value="PASTA"/>
    <property type="match status" value="4"/>
</dbReference>
<feature type="domain" description="PASTA" evidence="12">
    <location>
        <begin position="496"/>
        <end position="563"/>
    </location>
</feature>
<evidence type="ECO:0000313" key="13">
    <source>
        <dbReference type="EMBL" id="GGD18540.1"/>
    </source>
</evidence>
<dbReference type="Gene3D" id="1.10.510.10">
    <property type="entry name" value="Transferase(Phosphotransferase) domain 1"/>
    <property type="match status" value="1"/>
</dbReference>
<sequence length="694" mass="73709">MESDESTRQRAAVDPHDPLLGRVLDGRYRIVRRIARGGMAGVYEAVDLRLERTVAVKVMHSGLGDGNDFAQRFVREARAAAQLSHPHVVAVYDQGEDAGTVFLAMEYVPGRTLRDVIRDEAPMPPLRALGLVEPVLGALAAAHRAGIVHRDVKPENVLIGEGGDSPTIKVADFGLAKAVSATSSHTATGVVIGTVSYLAPELVVQGQADARADVYAVGVLLYELLTGTKPHEGDSQIQVAYKHVHEDVPAPSARVPGLPAYVDALVARATARDRDQRPADAGVLLHQVRRVAQTLRDGVLDDPELEADLRPLPVVAPLPVELEADADGFADLESPVERTAVAAAPVGAAAARPTHDELPVSDRTQQIQLPPDETAVASAPGITRLPAPRPDLPREPRTRRRSRRGPILLLLALLLVVGVGVGSWWFGFARYTTTPSVLGMNRAEATAALEQAGLEVEVGDPSYSEDVPVDDVVATDPGPGDRVLPGETVTLSLSQGPERYDVPKLAGLSVDDAQRALEETKLEFGRQVDKYHDSVPEGQVISSNPKAGTTLRPGTAVNVVVSKGREPVELTDWTGKKAAAATKALRGAGLEVETEEVFDNDVAEGVVISQSPTTGTLYKGDAVKLVVSKGPELVQMPRVIAQGQQAAKERLEALGFTVKIERSGQYIGLGFVLSSDPGAGEMVPKGSTVTLFLI</sequence>
<keyword evidence="2 13" id="KW-0723">Serine/threonine-protein kinase</keyword>
<feature type="domain" description="PASTA" evidence="12">
    <location>
        <begin position="564"/>
        <end position="629"/>
    </location>
</feature>
<keyword evidence="5 13" id="KW-0418">Kinase</keyword>
<dbReference type="InterPro" id="IPR005543">
    <property type="entry name" value="PASTA_dom"/>
</dbReference>
<comment type="catalytic activity">
    <reaction evidence="8">
        <text>L-seryl-[protein] + ATP = O-phospho-L-seryl-[protein] + ADP + H(+)</text>
        <dbReference type="Rhea" id="RHEA:17989"/>
        <dbReference type="Rhea" id="RHEA-COMP:9863"/>
        <dbReference type="Rhea" id="RHEA-COMP:11604"/>
        <dbReference type="ChEBI" id="CHEBI:15378"/>
        <dbReference type="ChEBI" id="CHEBI:29999"/>
        <dbReference type="ChEBI" id="CHEBI:30616"/>
        <dbReference type="ChEBI" id="CHEBI:83421"/>
        <dbReference type="ChEBI" id="CHEBI:456216"/>
        <dbReference type="EC" id="2.7.11.1"/>
    </reaction>
</comment>
<dbReference type="SMART" id="SM00220">
    <property type="entry name" value="S_TKc"/>
    <property type="match status" value="1"/>
</dbReference>
<dbReference type="PROSITE" id="PS51178">
    <property type="entry name" value="PASTA"/>
    <property type="match status" value="4"/>
</dbReference>
<dbReference type="InterPro" id="IPR000719">
    <property type="entry name" value="Prot_kinase_dom"/>
</dbReference>
<feature type="transmembrane region" description="Helical" evidence="10">
    <location>
        <begin position="407"/>
        <end position="426"/>
    </location>
</feature>
<evidence type="ECO:0000256" key="9">
    <source>
        <dbReference type="SAM" id="MobiDB-lite"/>
    </source>
</evidence>
<evidence type="ECO:0000256" key="3">
    <source>
        <dbReference type="ARBA" id="ARBA00022679"/>
    </source>
</evidence>
<evidence type="ECO:0000256" key="10">
    <source>
        <dbReference type="SAM" id="Phobius"/>
    </source>
</evidence>
<dbReference type="PANTHER" id="PTHR43289:SF34">
    <property type="entry name" value="SERINE_THREONINE-PROTEIN KINASE YBDM-RELATED"/>
    <property type="match status" value="1"/>
</dbReference>
<dbReference type="GO" id="GO:0004674">
    <property type="term" value="F:protein serine/threonine kinase activity"/>
    <property type="evidence" value="ECO:0007669"/>
    <property type="project" value="UniProtKB-KW"/>
</dbReference>
<dbReference type="PROSITE" id="PS50011">
    <property type="entry name" value="PROTEIN_KINASE_DOM"/>
    <property type="match status" value="1"/>
</dbReference>
<evidence type="ECO:0000256" key="2">
    <source>
        <dbReference type="ARBA" id="ARBA00022527"/>
    </source>
</evidence>
<organism evidence="13 14">
    <name type="scientific">Nocardioides daphniae</name>
    <dbReference type="NCBI Taxonomy" id="402297"/>
    <lineage>
        <taxon>Bacteria</taxon>
        <taxon>Bacillati</taxon>
        <taxon>Actinomycetota</taxon>
        <taxon>Actinomycetes</taxon>
        <taxon>Propionibacteriales</taxon>
        <taxon>Nocardioidaceae</taxon>
        <taxon>Nocardioides</taxon>
    </lineage>
</organism>
<dbReference type="Gene3D" id="3.30.10.20">
    <property type="match status" value="4"/>
</dbReference>
<evidence type="ECO:0000313" key="14">
    <source>
        <dbReference type="Proteomes" id="UP000630594"/>
    </source>
</evidence>
<dbReference type="CDD" id="cd06577">
    <property type="entry name" value="PASTA_pknB"/>
    <property type="match status" value="4"/>
</dbReference>
<gene>
    <name evidence="13" type="ORF">GCM10007231_17080</name>
</gene>
<dbReference type="InterPro" id="IPR008271">
    <property type="entry name" value="Ser/Thr_kinase_AS"/>
</dbReference>
<feature type="domain" description="PASTA" evidence="12">
    <location>
        <begin position="428"/>
        <end position="495"/>
    </location>
</feature>
<feature type="domain" description="Protein kinase" evidence="11">
    <location>
        <begin position="28"/>
        <end position="289"/>
    </location>
</feature>
<feature type="region of interest" description="Disordered" evidence="9">
    <location>
        <begin position="378"/>
        <end position="400"/>
    </location>
</feature>
<evidence type="ECO:0000256" key="6">
    <source>
        <dbReference type="ARBA" id="ARBA00022840"/>
    </source>
</evidence>
<dbReference type="Proteomes" id="UP000630594">
    <property type="component" value="Unassembled WGS sequence"/>
</dbReference>
<dbReference type="PANTHER" id="PTHR43289">
    <property type="entry name" value="MITOGEN-ACTIVATED PROTEIN KINASE KINASE KINASE 20-RELATED"/>
    <property type="match status" value="1"/>
</dbReference>
<comment type="caution">
    <text evidence="13">The sequence shown here is derived from an EMBL/GenBank/DDBJ whole genome shotgun (WGS) entry which is preliminary data.</text>
</comment>
<keyword evidence="4" id="KW-0547">Nucleotide-binding</keyword>
<accession>A0ABQ1Q8P1</accession>
<name>A0ABQ1Q8P1_9ACTN</name>
<reference evidence="14" key="1">
    <citation type="journal article" date="2019" name="Int. J. Syst. Evol. Microbiol.">
        <title>The Global Catalogue of Microorganisms (GCM) 10K type strain sequencing project: providing services to taxonomists for standard genome sequencing and annotation.</title>
        <authorList>
            <consortium name="The Broad Institute Genomics Platform"/>
            <consortium name="The Broad Institute Genome Sequencing Center for Infectious Disease"/>
            <person name="Wu L."/>
            <person name="Ma J."/>
        </authorList>
    </citation>
    <scope>NUCLEOTIDE SEQUENCE [LARGE SCALE GENOMIC DNA]</scope>
    <source>
        <strain evidence="14">CCM 7403</strain>
    </source>
</reference>
<dbReference type="EMBL" id="BMCK01000002">
    <property type="protein sequence ID" value="GGD18540.1"/>
    <property type="molecule type" value="Genomic_DNA"/>
</dbReference>
<evidence type="ECO:0000256" key="4">
    <source>
        <dbReference type="ARBA" id="ARBA00022741"/>
    </source>
</evidence>
<evidence type="ECO:0000256" key="1">
    <source>
        <dbReference type="ARBA" id="ARBA00012513"/>
    </source>
</evidence>
<keyword evidence="14" id="KW-1185">Reference proteome</keyword>
<evidence type="ECO:0000256" key="5">
    <source>
        <dbReference type="ARBA" id="ARBA00022777"/>
    </source>
</evidence>
<evidence type="ECO:0000259" key="12">
    <source>
        <dbReference type="PROSITE" id="PS51178"/>
    </source>
</evidence>
<keyword evidence="10" id="KW-0812">Transmembrane</keyword>
<evidence type="ECO:0000259" key="11">
    <source>
        <dbReference type="PROSITE" id="PS50011"/>
    </source>
</evidence>
<dbReference type="PROSITE" id="PS00108">
    <property type="entry name" value="PROTEIN_KINASE_ST"/>
    <property type="match status" value="1"/>
</dbReference>
<comment type="catalytic activity">
    <reaction evidence="7">
        <text>L-threonyl-[protein] + ATP = O-phospho-L-threonyl-[protein] + ADP + H(+)</text>
        <dbReference type="Rhea" id="RHEA:46608"/>
        <dbReference type="Rhea" id="RHEA-COMP:11060"/>
        <dbReference type="Rhea" id="RHEA-COMP:11605"/>
        <dbReference type="ChEBI" id="CHEBI:15378"/>
        <dbReference type="ChEBI" id="CHEBI:30013"/>
        <dbReference type="ChEBI" id="CHEBI:30616"/>
        <dbReference type="ChEBI" id="CHEBI:61977"/>
        <dbReference type="ChEBI" id="CHEBI:456216"/>
        <dbReference type="EC" id="2.7.11.1"/>
    </reaction>
</comment>
<dbReference type="NCBIfam" id="NF033483">
    <property type="entry name" value="PknB_PASTA_kin"/>
    <property type="match status" value="1"/>
</dbReference>
<dbReference type="InterPro" id="IPR011009">
    <property type="entry name" value="Kinase-like_dom_sf"/>
</dbReference>
<proteinExistence type="predicted"/>
<keyword evidence="10" id="KW-0472">Membrane</keyword>
<evidence type="ECO:0000256" key="7">
    <source>
        <dbReference type="ARBA" id="ARBA00047899"/>
    </source>
</evidence>
<dbReference type="Pfam" id="PF00069">
    <property type="entry name" value="Pkinase"/>
    <property type="match status" value="1"/>
</dbReference>
<evidence type="ECO:0000256" key="8">
    <source>
        <dbReference type="ARBA" id="ARBA00048679"/>
    </source>
</evidence>
<feature type="domain" description="PASTA" evidence="12">
    <location>
        <begin position="630"/>
        <end position="694"/>
    </location>
</feature>
<dbReference type="SUPFAM" id="SSF56112">
    <property type="entry name" value="Protein kinase-like (PK-like)"/>
    <property type="match status" value="1"/>
</dbReference>
<dbReference type="Pfam" id="PF03793">
    <property type="entry name" value="PASTA"/>
    <property type="match status" value="4"/>
</dbReference>
<keyword evidence="10" id="KW-1133">Transmembrane helix</keyword>
<keyword evidence="3" id="KW-0808">Transferase</keyword>
<dbReference type="CDD" id="cd14014">
    <property type="entry name" value="STKc_PknB_like"/>
    <property type="match status" value="1"/>
</dbReference>
<keyword evidence="6" id="KW-0067">ATP-binding</keyword>